<reference evidence="6 7" key="1">
    <citation type="submission" date="2019-09" db="EMBL/GenBank/DDBJ databases">
        <title>Goodfellowia gen. nov., a new genus of the Pseudonocardineae related to Actinoalloteichus, containing Goodfellowia coeruleoviolacea gen. nov., comb. nov. gen. nov., comb. nov.</title>
        <authorList>
            <person name="Labeda D."/>
        </authorList>
    </citation>
    <scope>NUCLEOTIDE SEQUENCE [LARGE SCALE GENOMIC DNA]</scope>
    <source>
        <strain evidence="6 7">AN110305</strain>
    </source>
</reference>
<dbReference type="EMBL" id="VUOB01000046">
    <property type="protein sequence ID" value="KAA2257278.1"/>
    <property type="molecule type" value="Genomic_DNA"/>
</dbReference>
<evidence type="ECO:0000256" key="4">
    <source>
        <dbReference type="ARBA" id="ARBA00022898"/>
    </source>
</evidence>
<comment type="cofactor">
    <cofactor evidence="1">
        <name>pyridoxal 5'-phosphate</name>
        <dbReference type="ChEBI" id="CHEBI:597326"/>
    </cofactor>
</comment>
<dbReference type="PANTHER" id="PTHR42790:SF19">
    <property type="entry name" value="KYNURENINE_ALPHA-AMINOADIPATE AMINOTRANSFERASE, MITOCHONDRIAL"/>
    <property type="match status" value="1"/>
</dbReference>
<reference evidence="6 7" key="2">
    <citation type="submission" date="2019-09" db="EMBL/GenBank/DDBJ databases">
        <authorList>
            <person name="Jin C."/>
        </authorList>
    </citation>
    <scope>NUCLEOTIDE SEQUENCE [LARGE SCALE GENOMIC DNA]</scope>
    <source>
        <strain evidence="6 7">AN110305</strain>
    </source>
</reference>
<dbReference type="InterPro" id="IPR015424">
    <property type="entry name" value="PyrdxlP-dep_Trfase"/>
</dbReference>
<feature type="domain" description="Aminotransferase class I/classII large" evidence="5">
    <location>
        <begin position="84"/>
        <end position="428"/>
    </location>
</feature>
<dbReference type="InterPro" id="IPR015421">
    <property type="entry name" value="PyrdxlP-dep_Trfase_major"/>
</dbReference>
<dbReference type="PANTHER" id="PTHR42790">
    <property type="entry name" value="AMINOTRANSFERASE"/>
    <property type="match status" value="1"/>
</dbReference>
<keyword evidence="3 6" id="KW-0808">Transferase</keyword>
<dbReference type="OrthoDB" id="199743at2"/>
<name>A0A5B2X282_9PSEU</name>
<evidence type="ECO:0000256" key="2">
    <source>
        <dbReference type="ARBA" id="ARBA00022576"/>
    </source>
</evidence>
<dbReference type="Pfam" id="PF00155">
    <property type="entry name" value="Aminotran_1_2"/>
    <property type="match status" value="1"/>
</dbReference>
<dbReference type="InterPro" id="IPR050859">
    <property type="entry name" value="Class-I_PLP-dep_aminotransf"/>
</dbReference>
<keyword evidence="4" id="KW-0663">Pyridoxal phosphate</keyword>
<dbReference type="RefSeq" id="WP_149852296.1">
    <property type="nucleotide sequence ID" value="NZ_VUOB01000046.1"/>
</dbReference>
<dbReference type="Proteomes" id="UP000323454">
    <property type="component" value="Unassembled WGS sequence"/>
</dbReference>
<evidence type="ECO:0000256" key="1">
    <source>
        <dbReference type="ARBA" id="ARBA00001933"/>
    </source>
</evidence>
<proteinExistence type="predicted"/>
<dbReference type="Gene3D" id="3.40.640.10">
    <property type="entry name" value="Type I PLP-dependent aspartate aminotransferase-like (Major domain)"/>
    <property type="match status" value="1"/>
</dbReference>
<gene>
    <name evidence="6" type="ORF">F0L68_25305</name>
</gene>
<organism evidence="6 7">
    <name type="scientific">Solihabitans fulvus</name>
    <dbReference type="NCBI Taxonomy" id="1892852"/>
    <lineage>
        <taxon>Bacteria</taxon>
        <taxon>Bacillati</taxon>
        <taxon>Actinomycetota</taxon>
        <taxon>Actinomycetes</taxon>
        <taxon>Pseudonocardiales</taxon>
        <taxon>Pseudonocardiaceae</taxon>
        <taxon>Solihabitans</taxon>
    </lineage>
</organism>
<dbReference type="InterPro" id="IPR004839">
    <property type="entry name" value="Aminotransferase_I/II_large"/>
</dbReference>
<keyword evidence="7" id="KW-1185">Reference proteome</keyword>
<evidence type="ECO:0000259" key="5">
    <source>
        <dbReference type="Pfam" id="PF00155"/>
    </source>
</evidence>
<evidence type="ECO:0000313" key="6">
    <source>
        <dbReference type="EMBL" id="KAA2257278.1"/>
    </source>
</evidence>
<keyword evidence="2 6" id="KW-0032">Aminotransferase</keyword>
<dbReference type="SUPFAM" id="SSF53383">
    <property type="entry name" value="PLP-dependent transferases"/>
    <property type="match status" value="1"/>
</dbReference>
<dbReference type="InterPro" id="IPR015422">
    <property type="entry name" value="PyrdxlP-dep_Trfase_small"/>
</dbReference>
<comment type="caution">
    <text evidence="6">The sequence shown here is derived from an EMBL/GenBank/DDBJ whole genome shotgun (WGS) entry which is preliminary data.</text>
</comment>
<protein>
    <submittedName>
        <fullName evidence="6">PLP-dependent aminotransferase family protein</fullName>
    </submittedName>
</protein>
<sequence>MTETTLPRGLALTDLHASLADPLLEAMMFLNEVTSRFPEAISFAPGRPYEGLFEPERITDYLADYTAYLERDLGFTPDQVRTTLFQYGRTNGQIHDLIAKTVANDDGMHVSADSVVVTVGAQEGMLLALRALFARPTDVLLVTSPCYVGITGAARLLDIETVPVPEGESGLDPEAVAEAAARVAASGRRARALYVVPDFANPSGTSMAVPARRRLLEVADAADLLVIEDNPYGFFSRDEQFRPTLKSLDTERRVIYLGSFAKTCFPGARLGYVLADQEVVAPDGGRTLLADQLAKIKSMTTVNTPSLSQAVIGGILVRSGCRLRDTNQDTIRFYRNNLNLLLDELDRHFPITRRASLGIDWNTPGGGFFVVVTVPFVVDNRALERSARDYGVLWTPMSSFYLDGGGQHQLRLSCSYVEPDRLRDGLARLAQFITDQTATFAGQKP</sequence>
<dbReference type="GO" id="GO:0030170">
    <property type="term" value="F:pyridoxal phosphate binding"/>
    <property type="evidence" value="ECO:0007669"/>
    <property type="project" value="InterPro"/>
</dbReference>
<accession>A0A5B2X282</accession>
<evidence type="ECO:0000313" key="7">
    <source>
        <dbReference type="Proteomes" id="UP000323454"/>
    </source>
</evidence>
<dbReference type="AlphaFoldDB" id="A0A5B2X282"/>
<dbReference type="CDD" id="cd00609">
    <property type="entry name" value="AAT_like"/>
    <property type="match status" value="1"/>
</dbReference>
<evidence type="ECO:0000256" key="3">
    <source>
        <dbReference type="ARBA" id="ARBA00022679"/>
    </source>
</evidence>
<dbReference type="GO" id="GO:1901605">
    <property type="term" value="P:alpha-amino acid metabolic process"/>
    <property type="evidence" value="ECO:0007669"/>
    <property type="project" value="TreeGrafter"/>
</dbReference>
<dbReference type="GO" id="GO:0008483">
    <property type="term" value="F:transaminase activity"/>
    <property type="evidence" value="ECO:0007669"/>
    <property type="project" value="UniProtKB-KW"/>
</dbReference>
<dbReference type="Gene3D" id="3.90.1150.10">
    <property type="entry name" value="Aspartate Aminotransferase, domain 1"/>
    <property type="match status" value="1"/>
</dbReference>